<keyword evidence="2" id="KW-1185">Reference proteome</keyword>
<evidence type="ECO:0008006" key="3">
    <source>
        <dbReference type="Google" id="ProtNLM"/>
    </source>
</evidence>
<protein>
    <recommendedName>
        <fullName evidence="3">DUF3828 domain-containing protein</fullName>
    </recommendedName>
</protein>
<reference evidence="1" key="1">
    <citation type="submission" date="2019-10" db="EMBL/GenBank/DDBJ databases">
        <title>Draft genome sequece of Microseira wollei NIES-4236.</title>
        <authorList>
            <person name="Yamaguchi H."/>
            <person name="Suzuki S."/>
            <person name="Kawachi M."/>
        </authorList>
    </citation>
    <scope>NUCLEOTIDE SEQUENCE</scope>
    <source>
        <strain evidence="1">NIES-4236</strain>
    </source>
</reference>
<dbReference type="Proteomes" id="UP001050975">
    <property type="component" value="Unassembled WGS sequence"/>
</dbReference>
<accession>A0AAV3XLG4</accession>
<dbReference type="EMBL" id="BLAY01000124">
    <property type="protein sequence ID" value="GET41489.1"/>
    <property type="molecule type" value="Genomic_DNA"/>
</dbReference>
<proteinExistence type="predicted"/>
<dbReference type="AlphaFoldDB" id="A0AAV3XLG4"/>
<organism evidence="1 2">
    <name type="scientific">Microseira wollei NIES-4236</name>
    <dbReference type="NCBI Taxonomy" id="2530354"/>
    <lineage>
        <taxon>Bacteria</taxon>
        <taxon>Bacillati</taxon>
        <taxon>Cyanobacteriota</taxon>
        <taxon>Cyanophyceae</taxon>
        <taxon>Oscillatoriophycideae</taxon>
        <taxon>Aerosakkonematales</taxon>
        <taxon>Aerosakkonemataceae</taxon>
        <taxon>Microseira</taxon>
    </lineage>
</organism>
<name>A0AAV3XLG4_9CYAN</name>
<comment type="caution">
    <text evidence="1">The sequence shown here is derived from an EMBL/GenBank/DDBJ whole genome shotgun (WGS) entry which is preliminary data.</text>
</comment>
<sequence length="141" mass="16602">MSAWFTAQFSQFTNNSTTQKNQQPPLTPKQVITGYYQSATSNPEADLSFRSDAFKNYWKQKEQGNNKEEFFKNFQKVDVYSFQTLKESSTKAKLKVWLRYLTKKNKTTCESQIMELSFDQSQGQWLIDKVSDVKYNLDCRK</sequence>
<evidence type="ECO:0000313" key="1">
    <source>
        <dbReference type="EMBL" id="GET41489.1"/>
    </source>
</evidence>
<evidence type="ECO:0000313" key="2">
    <source>
        <dbReference type="Proteomes" id="UP001050975"/>
    </source>
</evidence>
<gene>
    <name evidence="1" type="ORF">MiSe_63010</name>
</gene>